<name>A0A7J6QNQ9_PEROL</name>
<protein>
    <submittedName>
        <fullName evidence="1">Uncharacterized protein</fullName>
    </submittedName>
</protein>
<dbReference type="Proteomes" id="UP000574390">
    <property type="component" value="Unassembled WGS sequence"/>
</dbReference>
<sequence>MQVVARVQDFMTTLQGVTCSRLSDMEGLGSLGELCPKMNKAKRNKKGLPIVELLLSVLRFRRPQGKQSGKLSQFLSLKKKYGTYKIKKKT</sequence>
<evidence type="ECO:0000313" key="2">
    <source>
        <dbReference type="Proteomes" id="UP000574390"/>
    </source>
</evidence>
<organism evidence="1 2">
    <name type="scientific">Perkinsus olseni</name>
    <name type="common">Perkinsus atlanticus</name>
    <dbReference type="NCBI Taxonomy" id="32597"/>
    <lineage>
        <taxon>Eukaryota</taxon>
        <taxon>Sar</taxon>
        <taxon>Alveolata</taxon>
        <taxon>Perkinsozoa</taxon>
        <taxon>Perkinsea</taxon>
        <taxon>Perkinsida</taxon>
        <taxon>Perkinsidae</taxon>
        <taxon>Perkinsus</taxon>
    </lineage>
</organism>
<dbReference type="EMBL" id="JABANM010028133">
    <property type="protein sequence ID" value="KAF4710194.1"/>
    <property type="molecule type" value="Genomic_DNA"/>
</dbReference>
<evidence type="ECO:0000313" key="1">
    <source>
        <dbReference type="EMBL" id="KAF4710194.1"/>
    </source>
</evidence>
<accession>A0A7J6QNQ9</accession>
<reference evidence="1 2" key="1">
    <citation type="submission" date="2020-04" db="EMBL/GenBank/DDBJ databases">
        <title>Perkinsus olseni comparative genomics.</title>
        <authorList>
            <person name="Bogema D.R."/>
        </authorList>
    </citation>
    <scope>NUCLEOTIDE SEQUENCE [LARGE SCALE GENOMIC DNA]</scope>
    <source>
        <strain evidence="1">ATCC PRA-205</strain>
    </source>
</reference>
<proteinExistence type="predicted"/>
<dbReference type="AlphaFoldDB" id="A0A7J6QNQ9"/>
<comment type="caution">
    <text evidence="1">The sequence shown here is derived from an EMBL/GenBank/DDBJ whole genome shotgun (WGS) entry which is preliminary data.</text>
</comment>
<gene>
    <name evidence="1" type="ORF">FOZ62_005594</name>
</gene>